<dbReference type="RefSeq" id="WP_249289846.1">
    <property type="nucleotide sequence ID" value="NZ_JACRSQ010000017.1"/>
</dbReference>
<accession>A0A926DUN6</accession>
<reference evidence="1" key="1">
    <citation type="submission" date="2020-08" db="EMBL/GenBank/DDBJ databases">
        <title>Genome public.</title>
        <authorList>
            <person name="Liu C."/>
            <person name="Sun Q."/>
        </authorList>
    </citation>
    <scope>NUCLEOTIDE SEQUENCE</scope>
    <source>
        <strain evidence="1">NSJ-32</strain>
    </source>
</reference>
<comment type="caution">
    <text evidence="1">The sequence shown here is derived from an EMBL/GenBank/DDBJ whole genome shotgun (WGS) entry which is preliminary data.</text>
</comment>
<evidence type="ECO:0000313" key="1">
    <source>
        <dbReference type="EMBL" id="MBC8544137.1"/>
    </source>
</evidence>
<dbReference type="EMBL" id="JACRSQ010000017">
    <property type="protein sequence ID" value="MBC8544137.1"/>
    <property type="molecule type" value="Genomic_DNA"/>
</dbReference>
<organism evidence="1 2">
    <name type="scientific">Bianquea renquensis</name>
    <dbReference type="NCBI Taxonomy" id="2763661"/>
    <lineage>
        <taxon>Bacteria</taxon>
        <taxon>Bacillati</taxon>
        <taxon>Bacillota</taxon>
        <taxon>Clostridia</taxon>
        <taxon>Eubacteriales</taxon>
        <taxon>Bianqueaceae</taxon>
        <taxon>Bianquea</taxon>
    </lineage>
</organism>
<dbReference type="Proteomes" id="UP000657006">
    <property type="component" value="Unassembled WGS sequence"/>
</dbReference>
<keyword evidence="2" id="KW-1185">Reference proteome</keyword>
<proteinExistence type="predicted"/>
<dbReference type="AlphaFoldDB" id="A0A926DUN6"/>
<gene>
    <name evidence="1" type="ORF">H8730_11355</name>
</gene>
<name>A0A926DUN6_9FIRM</name>
<evidence type="ECO:0000313" key="2">
    <source>
        <dbReference type="Proteomes" id="UP000657006"/>
    </source>
</evidence>
<protein>
    <submittedName>
        <fullName evidence="1">GyrI-like domain-containing protein</fullName>
    </submittedName>
</protein>
<sequence>MKKDYPTMEQKLTVESIEKEVRIVKLPRMRMIRSPIGNPEEPNGKLQEFYKWALCELFNNEEEYPYGGGTPLFSVDNNGFQFLVKVNDDFVNTPGWEEFNFTGGLYAVFSAWMPEMLTKYEQFNIWLENSSIYKADKDAEKEGRLVMSHIVTPPALQEKLQNEQHDIFVPIQLK</sequence>